<dbReference type="EMBL" id="HBUF01004870">
    <property type="protein sequence ID" value="CAG6606798.1"/>
    <property type="molecule type" value="Transcribed_RNA"/>
</dbReference>
<organism evidence="2">
    <name type="scientific">Cacopsylla melanoneura</name>
    <dbReference type="NCBI Taxonomy" id="428564"/>
    <lineage>
        <taxon>Eukaryota</taxon>
        <taxon>Metazoa</taxon>
        <taxon>Ecdysozoa</taxon>
        <taxon>Arthropoda</taxon>
        <taxon>Hexapoda</taxon>
        <taxon>Insecta</taxon>
        <taxon>Pterygota</taxon>
        <taxon>Neoptera</taxon>
        <taxon>Paraneoptera</taxon>
        <taxon>Hemiptera</taxon>
        <taxon>Sternorrhyncha</taxon>
        <taxon>Psylloidea</taxon>
        <taxon>Psyllidae</taxon>
        <taxon>Psyllinae</taxon>
        <taxon>Cacopsylla</taxon>
    </lineage>
</organism>
<sequence>MLTSLLMISNCTLLLSRGTTLSPLQLIWADLPRPGLKNLPTFLSTLRLLRPPLLPLRPLMTGPPLPRSMLCSSEMDCSGTRKVLSIETLPSHCPRSKSPTPMSQAGTC</sequence>
<reference evidence="2" key="1">
    <citation type="submission" date="2021-05" db="EMBL/GenBank/DDBJ databases">
        <authorList>
            <person name="Alioto T."/>
            <person name="Alioto T."/>
            <person name="Gomez Garrido J."/>
        </authorList>
    </citation>
    <scope>NUCLEOTIDE SEQUENCE</scope>
</reference>
<proteinExistence type="predicted"/>
<dbReference type="EMBL" id="HBUF01004869">
    <property type="protein sequence ID" value="CAG6606796.1"/>
    <property type="molecule type" value="Transcribed_RNA"/>
</dbReference>
<keyword evidence="1" id="KW-0732">Signal</keyword>
<protein>
    <submittedName>
        <fullName evidence="2">Uncharacterized protein</fullName>
    </submittedName>
</protein>
<feature type="chain" id="PRO_5036261365" evidence="1">
    <location>
        <begin position="19"/>
        <end position="108"/>
    </location>
</feature>
<feature type="signal peptide" evidence="1">
    <location>
        <begin position="1"/>
        <end position="18"/>
    </location>
</feature>
<dbReference type="AlphaFoldDB" id="A0A8D8LK54"/>
<accession>A0A8D8LK54</accession>
<evidence type="ECO:0000256" key="1">
    <source>
        <dbReference type="SAM" id="SignalP"/>
    </source>
</evidence>
<evidence type="ECO:0000313" key="2">
    <source>
        <dbReference type="EMBL" id="CAG6606796.1"/>
    </source>
</evidence>
<name>A0A8D8LK54_9HEMI</name>